<keyword evidence="16 17" id="KW-0539">Nucleus</keyword>
<feature type="transmembrane region" description="Helical" evidence="18">
    <location>
        <begin position="329"/>
        <end position="353"/>
    </location>
</feature>
<feature type="short sequence motif" description="MIU motif 1" evidence="17">
    <location>
        <begin position="867"/>
        <end position="890"/>
    </location>
</feature>
<dbReference type="GO" id="GO:0061588">
    <property type="term" value="P:calcium activated phospholipid scrambling"/>
    <property type="evidence" value="ECO:0007669"/>
    <property type="project" value="TreeGrafter"/>
</dbReference>
<keyword evidence="6 17" id="KW-0479">Metal-binding</keyword>
<evidence type="ECO:0000256" key="20">
    <source>
        <dbReference type="SAM" id="MobiDB-lite"/>
    </source>
</evidence>
<dbReference type="Pfam" id="PF16178">
    <property type="entry name" value="Anoct_dimer"/>
    <property type="match status" value="2"/>
</dbReference>
<evidence type="ECO:0000256" key="13">
    <source>
        <dbReference type="ARBA" id="ARBA00023136"/>
    </source>
</evidence>
<dbReference type="SUPFAM" id="SSF57850">
    <property type="entry name" value="RING/U-box"/>
    <property type="match status" value="1"/>
</dbReference>
<keyword evidence="13 18" id="KW-0472">Membrane</keyword>
<dbReference type="PANTHER" id="PTHR12308:SF22">
    <property type="entry name" value="ANOCTAMIN-7"/>
    <property type="match status" value="1"/>
</dbReference>
<dbReference type="GO" id="GO:0008270">
    <property type="term" value="F:zinc ion binding"/>
    <property type="evidence" value="ECO:0007669"/>
    <property type="project" value="UniProtKB-KW"/>
</dbReference>
<comment type="caution">
    <text evidence="22">The sequence shown here is derived from an EMBL/GenBank/DDBJ whole genome shotgun (WGS) entry which is preliminary data.</text>
</comment>
<organism evidence="22 23">
    <name type="scientific">Bagarius yarrelli</name>
    <name type="common">Goonch</name>
    <name type="synonym">Bagrus yarrelli</name>
    <dbReference type="NCBI Taxonomy" id="175774"/>
    <lineage>
        <taxon>Eukaryota</taxon>
        <taxon>Metazoa</taxon>
        <taxon>Chordata</taxon>
        <taxon>Craniata</taxon>
        <taxon>Vertebrata</taxon>
        <taxon>Euteleostomi</taxon>
        <taxon>Actinopterygii</taxon>
        <taxon>Neopterygii</taxon>
        <taxon>Teleostei</taxon>
        <taxon>Ostariophysi</taxon>
        <taxon>Siluriformes</taxon>
        <taxon>Sisoridae</taxon>
        <taxon>Sisorinae</taxon>
        <taxon>Bagarius</taxon>
    </lineage>
</organism>
<evidence type="ECO:0000256" key="17">
    <source>
        <dbReference type="HAMAP-Rule" id="MF_03066"/>
    </source>
</evidence>
<comment type="similarity">
    <text evidence="17">Belongs to the RNF168 family.</text>
</comment>
<comment type="similarity">
    <text evidence="2 18">Belongs to the anoctamin family.</text>
</comment>
<feature type="transmembrane region" description="Helical" evidence="18">
    <location>
        <begin position="462"/>
        <end position="484"/>
    </location>
</feature>
<dbReference type="InterPro" id="IPR049452">
    <property type="entry name" value="Anoctamin_TM"/>
</dbReference>
<comment type="catalytic activity">
    <reaction evidence="17">
        <text>S-ubiquitinyl-[E2 ubiquitin-conjugating enzyme]-L-cysteine + [acceptor protein]-L-lysine = [E2 ubiquitin-conjugating enzyme]-L-cysteine + N(6)-ubiquitinyl-[acceptor protein]-L-lysine.</text>
        <dbReference type="EC" id="2.3.2.27"/>
    </reaction>
</comment>
<dbReference type="SMART" id="SM00184">
    <property type="entry name" value="RING"/>
    <property type="match status" value="1"/>
</dbReference>
<keyword evidence="23" id="KW-1185">Reference proteome</keyword>
<dbReference type="UniPathway" id="UPA00143"/>
<keyword evidence="14" id="KW-0325">Glycoprotein</keyword>
<comment type="domain">
    <text evidence="17">The MIU motif (motif interacting with ubiquitin) mediates the interaction with both 'Lys-48'- and 'Lys-63'-linked ubiquitin chains. The UMI motif mediates interaction with ubiquitin with a preference for 'Lys-63'-linked ubiquitin. The specificity for different types of ubiquitin is mediated by juxtaposition of ubiquitin-binding motifs (MIU and UMI motifs) with LR motifs (LRMs).</text>
</comment>
<gene>
    <name evidence="17" type="primary">RNF168</name>
    <name evidence="22" type="ORF">Baya_9075</name>
</gene>
<keyword evidence="5 18" id="KW-0812">Transmembrane</keyword>
<evidence type="ECO:0000256" key="5">
    <source>
        <dbReference type="ARBA" id="ARBA00022692"/>
    </source>
</evidence>
<dbReference type="GO" id="GO:0005886">
    <property type="term" value="C:plasma membrane"/>
    <property type="evidence" value="ECO:0007669"/>
    <property type="project" value="UniProtKB-SubCell"/>
</dbReference>
<evidence type="ECO:0000256" key="19">
    <source>
        <dbReference type="SAM" id="Coils"/>
    </source>
</evidence>
<dbReference type="PROSITE" id="PS50089">
    <property type="entry name" value="ZF_RING_2"/>
    <property type="match status" value="1"/>
</dbReference>
<dbReference type="Pfam" id="PF04547">
    <property type="entry name" value="Anoctamin"/>
    <property type="match status" value="2"/>
</dbReference>
<dbReference type="InterPro" id="IPR001841">
    <property type="entry name" value="Znf_RING"/>
</dbReference>
<dbReference type="GO" id="GO:0000151">
    <property type="term" value="C:ubiquitin ligase complex"/>
    <property type="evidence" value="ECO:0007669"/>
    <property type="project" value="UniProtKB-UniRule"/>
</dbReference>
<keyword evidence="9 17" id="KW-0833">Ubl conjugation pathway</keyword>
<keyword evidence="10 17" id="KW-0862">Zinc</keyword>
<feature type="transmembrane region" description="Helical" evidence="18">
    <location>
        <begin position="296"/>
        <end position="323"/>
    </location>
</feature>
<dbReference type="GO" id="GO:0042393">
    <property type="term" value="F:histone binding"/>
    <property type="evidence" value="ECO:0007669"/>
    <property type="project" value="UniProtKB-UniRule"/>
</dbReference>
<evidence type="ECO:0000256" key="12">
    <source>
        <dbReference type="ARBA" id="ARBA00022989"/>
    </source>
</evidence>
<protein>
    <recommendedName>
        <fullName evidence="18">Anoctamin</fullName>
    </recommendedName>
</protein>
<dbReference type="AlphaFoldDB" id="A0A556U7B5"/>
<dbReference type="GO" id="GO:0003682">
    <property type="term" value="F:chromatin binding"/>
    <property type="evidence" value="ECO:0007669"/>
    <property type="project" value="UniProtKB-UniRule"/>
</dbReference>
<sequence>MDFSQSPQKNRNVFSDGVTCIDFVLAWEENVTQAKLDDPEDKSSNTTGDVHKQWRTEFLSRLQNAGLHQEIKEVVQGKTKTIYVLLSAPWNVLCYYAEEISLRVPLQIETSRDSNWSETVLRKLHIPNILAQDVPNPPPDYYTCQFRSNKLERFLGHENKDTFFKMTQRHQIGHYQMPNSQLNPDTLSMRQILYQYWARWGCWKKYQPLDHIREYFGEKVALYFAWLVTFLEYWKRSCSVLAHKWDCSEFEETEERPRPEFTAMAPMTVRNPVTGVEEPHFPEISRFRRMVTGNMVIILMVAVVLMFLMGIILYRTILSIIIYNSKNDFFIFSAGRIASLTGSVLNLVVIMLLSKVYTRLAQVLTSWVNTRASLSGYYSMQCGASGCLIELAQELLVIMVGKQVINNVQEFVLPKLKAWWHKRKLHPAHSEKGVDDGVLAPWETDNRLLVCEGLFDEYLEMVLQFGFITIFVAACPLAPFFALVNNWVEVRLDAQKFVCEYRRPVAQRAQDIGIWFTILDVITHLAVISNAFLIAFTSDFLPRLYYRYTTEGNLKGYVEFTLSVSPKNFTKSDMQCRYRGFRDEMGHHTPEYYNLLAIQLGFVIIFEHVVFLISRMIDWMVPDVPEEVEIKIKREQYMAKEALAENQVLQAAVESGLRQRVQSERSTTPLQGTVSQLPTSCPGSRHTVKEASVVMPPVSEDDPELGQEGKLNREDCLCPICLEIFLEPVTLPCTHTFCKPCFLETVDKANICCPLCRKRVSTWARLNGRNKTLVNAELWRRIQDTFPTQCQHRLNGVDEEEDMNVFISKPKVSQPGELRREYEEEINKFVEEKRALEEAERRASEEYIQRLLAEEQDRVEEERRREEERQLEDDEKLARLLSEELNSSPVLENQRNIKVNDAAKKKKSNLGHIEKYLCQVPFTPPHCETSHSSTFLDNKENILNTTASVDSSSIEMHFLDSSSKPSTSSSDSDACTFFDTSNRTIVCSKRKSGDGEQPESSICKKSCNSLASVSPPHGSVLLQELAEQQEEVLRSRILQEEEDRRLAFRLQRELNREIAVDRRKGSADSYLLREKSSPPSSSSSSSSGTSPGENKMKKGNILLFSKPSVDGHKAAKKKSVSTQVSTSLDSSVPKSKKQTTLTEMFPSLGS</sequence>
<feature type="compositionally biased region" description="Polar residues" evidence="20">
    <location>
        <begin position="1128"/>
        <end position="1142"/>
    </location>
</feature>
<dbReference type="CDD" id="cd21952">
    <property type="entry name" value="MIU2_RNF168"/>
    <property type="match status" value="1"/>
</dbReference>
<feature type="short sequence motif" description="UMI motif" evidence="17">
    <location>
        <begin position="845"/>
        <end position="853"/>
    </location>
</feature>
<dbReference type="HAMAP" id="MF_03066">
    <property type="entry name" value="RNF168"/>
    <property type="match status" value="1"/>
</dbReference>
<dbReference type="InterPro" id="IPR032394">
    <property type="entry name" value="Anoct_dimer"/>
</dbReference>
<dbReference type="GO" id="GO:0006325">
    <property type="term" value="P:chromatin organization"/>
    <property type="evidence" value="ECO:0007669"/>
    <property type="project" value="UniProtKB-KW"/>
</dbReference>
<keyword evidence="4 17" id="KW-0808">Transferase</keyword>
<feature type="coiled-coil region" evidence="19">
    <location>
        <begin position="819"/>
        <end position="884"/>
    </location>
</feature>
<feature type="compositionally biased region" description="Polar residues" evidence="20">
    <location>
        <begin position="664"/>
        <end position="682"/>
    </location>
</feature>
<feature type="short sequence motif" description="LR motif 2" evidence="17">
    <location>
        <begin position="1062"/>
        <end position="1073"/>
    </location>
</feature>
<dbReference type="GO" id="GO:0045739">
    <property type="term" value="P:positive regulation of DNA repair"/>
    <property type="evidence" value="ECO:0007669"/>
    <property type="project" value="UniProtKB-UniRule"/>
</dbReference>
<evidence type="ECO:0000256" key="11">
    <source>
        <dbReference type="ARBA" id="ARBA00022853"/>
    </source>
</evidence>
<evidence type="ECO:0000256" key="14">
    <source>
        <dbReference type="ARBA" id="ARBA00023180"/>
    </source>
</evidence>
<evidence type="ECO:0000256" key="10">
    <source>
        <dbReference type="ARBA" id="ARBA00022833"/>
    </source>
</evidence>
<evidence type="ECO:0000256" key="1">
    <source>
        <dbReference type="ARBA" id="ARBA00004651"/>
    </source>
</evidence>
<dbReference type="GO" id="GO:0061630">
    <property type="term" value="F:ubiquitin protein ligase activity"/>
    <property type="evidence" value="ECO:0007669"/>
    <property type="project" value="UniProtKB-EC"/>
</dbReference>
<evidence type="ECO:0000256" key="15">
    <source>
        <dbReference type="ARBA" id="ARBA00023204"/>
    </source>
</evidence>
<evidence type="ECO:0000256" key="3">
    <source>
        <dbReference type="ARBA" id="ARBA00022475"/>
    </source>
</evidence>
<dbReference type="PANTHER" id="PTHR12308">
    <property type="entry name" value="ANOCTAMIN"/>
    <property type="match status" value="1"/>
</dbReference>
<dbReference type="Gene3D" id="3.30.40.10">
    <property type="entry name" value="Zinc/RING finger domain, C3HC4 (zinc finger)"/>
    <property type="match status" value="1"/>
</dbReference>
<feature type="compositionally biased region" description="Basic and acidic residues" evidence="20">
    <location>
        <begin position="1060"/>
        <end position="1076"/>
    </location>
</feature>
<comment type="pathway">
    <text evidence="17">Protein modification; protein ubiquitination.</text>
</comment>
<keyword evidence="3" id="KW-1003">Cell membrane</keyword>
<reference evidence="22 23" key="1">
    <citation type="journal article" date="2019" name="Genome Biol. Evol.">
        <title>Whole-Genome Sequencing of the Giant Devil Catfish, Bagarius yarrelli.</title>
        <authorList>
            <person name="Jiang W."/>
            <person name="Lv Y."/>
            <person name="Cheng L."/>
            <person name="Yang K."/>
            <person name="Chao B."/>
            <person name="Wang X."/>
            <person name="Li Y."/>
            <person name="Pan X."/>
            <person name="You X."/>
            <person name="Zhang Y."/>
            <person name="Yang J."/>
            <person name="Li J."/>
            <person name="Zhang X."/>
            <person name="Liu S."/>
            <person name="Sun C."/>
            <person name="Yang J."/>
            <person name="Shi Q."/>
        </authorList>
    </citation>
    <scope>NUCLEOTIDE SEQUENCE [LARGE SCALE GENOMIC DNA]</scope>
    <source>
        <strain evidence="22">JWS20170419001</strain>
        <tissue evidence="22">Muscle</tissue>
    </source>
</reference>
<keyword evidence="19" id="KW-0175">Coiled coil</keyword>
<evidence type="ECO:0000256" key="2">
    <source>
        <dbReference type="ARBA" id="ARBA00009671"/>
    </source>
</evidence>
<evidence type="ECO:0000313" key="22">
    <source>
        <dbReference type="EMBL" id="TSN57745.1"/>
    </source>
</evidence>
<dbReference type="Proteomes" id="UP000319801">
    <property type="component" value="Unassembled WGS sequence"/>
</dbReference>
<evidence type="ECO:0000256" key="18">
    <source>
        <dbReference type="RuleBase" id="RU280814"/>
    </source>
</evidence>
<feature type="domain" description="RING-type" evidence="21">
    <location>
        <begin position="718"/>
        <end position="757"/>
    </location>
</feature>
<evidence type="ECO:0000256" key="16">
    <source>
        <dbReference type="ARBA" id="ARBA00023242"/>
    </source>
</evidence>
<dbReference type="FunFam" id="3.30.40.10:FF:000466">
    <property type="entry name" value="E3 ubiquitin-protein ligase RNF168"/>
    <property type="match status" value="1"/>
</dbReference>
<feature type="region of interest" description="Disordered" evidence="20">
    <location>
        <begin position="1060"/>
        <end position="1150"/>
    </location>
</feature>
<dbReference type="OrthoDB" id="296386at2759"/>
<name>A0A556U7B5_BAGYA</name>
<dbReference type="Pfam" id="PF00097">
    <property type="entry name" value="zf-C3HC4"/>
    <property type="match status" value="1"/>
</dbReference>
<dbReference type="CDD" id="cd22265">
    <property type="entry name" value="UDM1_RNF168"/>
    <property type="match status" value="1"/>
</dbReference>
<evidence type="ECO:0000256" key="7">
    <source>
        <dbReference type="ARBA" id="ARBA00022763"/>
    </source>
</evidence>
<feature type="transmembrane region" description="Helical" evidence="18">
    <location>
        <begin position="512"/>
        <end position="537"/>
    </location>
</feature>
<feature type="region of interest" description="Disordered" evidence="20">
    <location>
        <begin position="664"/>
        <end position="685"/>
    </location>
</feature>
<evidence type="ECO:0000256" key="9">
    <source>
        <dbReference type="ARBA" id="ARBA00022786"/>
    </source>
</evidence>
<evidence type="ECO:0000313" key="23">
    <source>
        <dbReference type="Proteomes" id="UP000319801"/>
    </source>
</evidence>
<evidence type="ECO:0000256" key="4">
    <source>
        <dbReference type="ARBA" id="ARBA00022679"/>
    </source>
</evidence>
<dbReference type="GO" id="GO:0016567">
    <property type="term" value="P:protein ubiquitination"/>
    <property type="evidence" value="ECO:0007669"/>
    <property type="project" value="UniProtKB-UniRule"/>
</dbReference>
<comment type="subcellular location">
    <subcellularLocation>
        <location evidence="1">Cell membrane</location>
        <topology evidence="1">Multi-pass membrane protein</topology>
    </subcellularLocation>
    <subcellularLocation>
        <location evidence="18">Membrane</location>
        <topology evidence="18">Multi-pass membrane protein</topology>
    </subcellularLocation>
    <subcellularLocation>
        <location evidence="17">Nucleus</location>
    </subcellularLocation>
    <text evidence="17">Localizes to double-strand breaks (DSBs) sites of DNA damage.</text>
</comment>
<dbReference type="InterPro" id="IPR018957">
    <property type="entry name" value="Znf_C3HC4_RING-type"/>
</dbReference>
<dbReference type="GO" id="GO:0006302">
    <property type="term" value="P:double-strand break repair"/>
    <property type="evidence" value="ECO:0007669"/>
    <property type="project" value="UniProtKB-UniRule"/>
</dbReference>
<keyword evidence="8 17" id="KW-0863">Zinc-finger</keyword>
<accession>A0A556U7B5</accession>
<evidence type="ECO:0000259" key="21">
    <source>
        <dbReference type="PROSITE" id="PS50089"/>
    </source>
</evidence>
<feature type="short sequence motif" description="LR motif 1" evidence="17">
    <location>
        <begin position="812"/>
        <end position="830"/>
    </location>
</feature>
<keyword evidence="12 18" id="KW-1133">Transmembrane helix</keyword>
<dbReference type="InterPro" id="IPR007632">
    <property type="entry name" value="Anoctamin"/>
</dbReference>
<dbReference type="CDD" id="cd16550">
    <property type="entry name" value="RING-HC_RNF168"/>
    <property type="match status" value="1"/>
</dbReference>
<dbReference type="GO" id="GO:0046983">
    <property type="term" value="F:protein dimerization activity"/>
    <property type="evidence" value="ECO:0007669"/>
    <property type="project" value="InterPro"/>
</dbReference>
<dbReference type="GO" id="GO:0010212">
    <property type="term" value="P:response to ionizing radiation"/>
    <property type="evidence" value="ECO:0007669"/>
    <property type="project" value="UniProtKB-UniRule"/>
</dbReference>
<keyword evidence="11 17" id="KW-0156">Chromatin regulator</keyword>
<dbReference type="EMBL" id="VCAZ01000058">
    <property type="protein sequence ID" value="TSN57745.1"/>
    <property type="molecule type" value="Genomic_DNA"/>
</dbReference>
<keyword evidence="7 17" id="KW-0227">DNA damage</keyword>
<dbReference type="GO" id="GO:0043130">
    <property type="term" value="F:ubiquitin binding"/>
    <property type="evidence" value="ECO:0007669"/>
    <property type="project" value="UniProtKB-UniRule"/>
</dbReference>
<dbReference type="GO" id="GO:0005634">
    <property type="term" value="C:nucleus"/>
    <property type="evidence" value="ECO:0007669"/>
    <property type="project" value="UniProtKB-SubCell"/>
</dbReference>
<proteinExistence type="inferred from homology"/>
<feature type="compositionally biased region" description="Low complexity" evidence="20">
    <location>
        <begin position="1077"/>
        <end position="1087"/>
    </location>
</feature>
<dbReference type="InterPro" id="IPR034725">
    <property type="entry name" value="RNF168"/>
</dbReference>
<dbReference type="GO" id="GO:0005254">
    <property type="term" value="F:chloride channel activity"/>
    <property type="evidence" value="ECO:0007669"/>
    <property type="project" value="TreeGrafter"/>
</dbReference>
<evidence type="ECO:0000256" key="8">
    <source>
        <dbReference type="ARBA" id="ARBA00022771"/>
    </source>
</evidence>
<evidence type="ECO:0000256" key="6">
    <source>
        <dbReference type="ARBA" id="ARBA00022723"/>
    </source>
</evidence>
<comment type="caution">
    <text evidence="17 18">Lacks conserved residue(s) required for the propagation of feature annotation.</text>
</comment>
<dbReference type="InterPro" id="IPR013083">
    <property type="entry name" value="Znf_RING/FYVE/PHD"/>
</dbReference>
<keyword evidence="15 17" id="KW-0234">DNA repair</keyword>